<reference evidence="10 11" key="1">
    <citation type="journal article" date="2018" name="Mol. Biol. Evol.">
        <title>Broad Genomic Sampling Reveals a Smut Pathogenic Ancestry of the Fungal Clade Ustilaginomycotina.</title>
        <authorList>
            <person name="Kijpornyongpan T."/>
            <person name="Mondo S.J."/>
            <person name="Barry K."/>
            <person name="Sandor L."/>
            <person name="Lee J."/>
            <person name="Lipzen A."/>
            <person name="Pangilinan J."/>
            <person name="LaButti K."/>
            <person name="Hainaut M."/>
            <person name="Henrissat B."/>
            <person name="Grigoriev I.V."/>
            <person name="Spatafora J.W."/>
            <person name="Aime M.C."/>
        </authorList>
    </citation>
    <scope>NUCLEOTIDE SEQUENCE [LARGE SCALE GENOMIC DNA]</scope>
    <source>
        <strain evidence="10 11">MCA 4186</strain>
    </source>
</reference>
<feature type="compositionally biased region" description="Low complexity" evidence="8">
    <location>
        <begin position="618"/>
        <end position="627"/>
    </location>
</feature>
<feature type="compositionally biased region" description="Acidic residues" evidence="8">
    <location>
        <begin position="574"/>
        <end position="603"/>
    </location>
</feature>
<evidence type="ECO:0000256" key="8">
    <source>
        <dbReference type="SAM" id="MobiDB-lite"/>
    </source>
</evidence>
<evidence type="ECO:0000256" key="2">
    <source>
        <dbReference type="ARBA" id="ARBA00004604"/>
    </source>
</evidence>
<feature type="compositionally biased region" description="Basic and acidic residues" evidence="8">
    <location>
        <begin position="675"/>
        <end position="688"/>
    </location>
</feature>
<dbReference type="Pfam" id="PF08153">
    <property type="entry name" value="NGP1NT"/>
    <property type="match status" value="1"/>
</dbReference>
<dbReference type="InterPro" id="IPR006073">
    <property type="entry name" value="GTP-bd"/>
</dbReference>
<sequence length="743" mass="80044">MVKVPQTKKAPASKSSGGKGIKFVKGENFYRDAKQARRVKLLSKEGIASKPIRNAKGDVTQTQEFQSREVVPGRVQPDRRWFGNTRVISQDALDHFRESLGARTDDPYSVLLRRNKLPMSLIQDAKAGPAPKLTAVESFASTFGPGAQRKRPRLDAGAAGSFAELAETSAAAGAAAEAKDEDARQKARGAHLVVEGAEIGVGPDGLPVETHVAPASGLGTDEVWSAPVTRGRSEPIYSKGQSRRIWGELYKVIDSSDVVIHVLDVRDPLGTRCKSVIKHIREEKPHKHLVFLLNKVDLVPTWVTARWVKILSKEYPTLAMHASINNSFGKGALIQLLRQFSQLHADKKQISVGFIGYPNTGKSSIINTLKKKKVCNVAPIPGETKVWQYVALMRRIYLVDCPGIVPVGANDSETGTVLKGVVRVENLETPAEHLPALMSRVKPEYLRRTYNLESWTSPEDFLGQLARRMGKLLKGGEPDLETAAKMVLNDWIRGKIPFFVPPPPPPGAAAASAAAAAADAEVEAVIASAPEGKKAVKGVEQPLRAIAVASKFSHDDVYGGVPEDFEQEAKESADEAADLSEGDDEDAEEAASESDEESDEEGLEGLAWEDVFDGGAGSSSAAAPAAEASDDSEDAVSDALESADAPTRRQRVQKRKSVTFDGADADAAETAAPAAKERRMTTSKKKAENFFTHANVKNKNRSRKSAVAQAQQAVGMQGGRKERGSRVGVNKNAAPTQKLGKKR</sequence>
<dbReference type="PRINTS" id="PR00326">
    <property type="entry name" value="GTP1OBG"/>
</dbReference>
<dbReference type="InterPro" id="IPR050755">
    <property type="entry name" value="TRAFAC_YlqF/YawG_RiboMat"/>
</dbReference>
<dbReference type="RefSeq" id="XP_025597259.1">
    <property type="nucleotide sequence ID" value="XM_025740982.1"/>
</dbReference>
<comment type="similarity">
    <text evidence="7">Belongs to the TRAFAC class YlqF/YawG GTPase family. NOG2 subfamily.</text>
</comment>
<dbReference type="InterPro" id="IPR012971">
    <property type="entry name" value="NOG2_N_dom"/>
</dbReference>
<evidence type="ECO:0000256" key="1">
    <source>
        <dbReference type="ARBA" id="ARBA00003892"/>
    </source>
</evidence>
<dbReference type="GO" id="GO:0005730">
    <property type="term" value="C:nucleolus"/>
    <property type="evidence" value="ECO:0007669"/>
    <property type="project" value="UniProtKB-SubCell"/>
</dbReference>
<keyword evidence="6 7" id="KW-0539">Nucleus</keyword>
<name>A0A316Z5C9_9BASI</name>
<dbReference type="PANTHER" id="PTHR11089:SF9">
    <property type="entry name" value="NUCLEOLAR GTP-BINDING PROTEIN 2"/>
    <property type="match status" value="1"/>
</dbReference>
<dbReference type="STRING" id="58919.A0A316Z5C9"/>
<evidence type="ECO:0000313" key="11">
    <source>
        <dbReference type="Proteomes" id="UP000245946"/>
    </source>
</evidence>
<evidence type="ECO:0000256" key="3">
    <source>
        <dbReference type="ARBA" id="ARBA00022127"/>
    </source>
</evidence>
<evidence type="ECO:0000256" key="4">
    <source>
        <dbReference type="ARBA" id="ARBA00022741"/>
    </source>
</evidence>
<dbReference type="GeneID" id="37268526"/>
<dbReference type="FunFam" id="1.10.1580.10:FF:000001">
    <property type="entry name" value="Nucleolar GTP-binding protein 2"/>
    <property type="match status" value="1"/>
</dbReference>
<comment type="function">
    <text evidence="1 7">GTPase that associates with pre-60S ribosomal subunits in the nucleolus and is required for their nuclear export and maturation.</text>
</comment>
<dbReference type="FunFam" id="3.40.50.300:FF:000559">
    <property type="entry name" value="Nuclear/nucleolar GTPase 2"/>
    <property type="match status" value="1"/>
</dbReference>
<dbReference type="InterPro" id="IPR027417">
    <property type="entry name" value="P-loop_NTPase"/>
</dbReference>
<accession>A0A316Z5C9</accession>
<protein>
    <recommendedName>
        <fullName evidence="3 7">Nucleolar GTP-binding protein 2</fullName>
    </recommendedName>
</protein>
<dbReference type="InterPro" id="IPR023179">
    <property type="entry name" value="GTP-bd_ortho_bundle_sf"/>
</dbReference>
<keyword evidence="5 7" id="KW-0342">GTP-binding</keyword>
<dbReference type="Gene3D" id="1.10.1580.10">
    <property type="match status" value="1"/>
</dbReference>
<evidence type="ECO:0000313" key="10">
    <source>
        <dbReference type="EMBL" id="PWN96980.1"/>
    </source>
</evidence>
<dbReference type="PROSITE" id="PS51721">
    <property type="entry name" value="G_CP"/>
    <property type="match status" value="1"/>
</dbReference>
<feature type="compositionally biased region" description="Basic residues" evidence="8">
    <location>
        <begin position="648"/>
        <end position="657"/>
    </location>
</feature>
<dbReference type="Proteomes" id="UP000245946">
    <property type="component" value="Unassembled WGS sequence"/>
</dbReference>
<feature type="region of interest" description="Disordered" evidence="8">
    <location>
        <begin position="566"/>
        <end position="743"/>
    </location>
</feature>
<dbReference type="AlphaFoldDB" id="A0A316Z5C9"/>
<dbReference type="PANTHER" id="PTHR11089">
    <property type="entry name" value="GTP-BINDING PROTEIN-RELATED"/>
    <property type="match status" value="1"/>
</dbReference>
<gene>
    <name evidence="10" type="ORF">FA09DRAFT_320533</name>
</gene>
<feature type="domain" description="CP-type G" evidence="9">
    <location>
        <begin position="246"/>
        <end position="407"/>
    </location>
</feature>
<evidence type="ECO:0000256" key="7">
    <source>
        <dbReference type="RuleBase" id="RU364023"/>
    </source>
</evidence>
<dbReference type="Gene3D" id="3.40.50.300">
    <property type="entry name" value="P-loop containing nucleotide triphosphate hydrolases"/>
    <property type="match status" value="1"/>
</dbReference>
<dbReference type="SUPFAM" id="SSF52540">
    <property type="entry name" value="P-loop containing nucleoside triphosphate hydrolases"/>
    <property type="match status" value="1"/>
</dbReference>
<dbReference type="InterPro" id="IPR024929">
    <property type="entry name" value="GNL2_CP_dom"/>
</dbReference>
<proteinExistence type="inferred from homology"/>
<comment type="subcellular location">
    <subcellularLocation>
        <location evidence="2 7">Nucleus</location>
        <location evidence="2 7">Nucleolus</location>
    </subcellularLocation>
</comment>
<dbReference type="Pfam" id="PF01926">
    <property type="entry name" value="MMR_HSR1"/>
    <property type="match status" value="1"/>
</dbReference>
<dbReference type="GO" id="GO:0005525">
    <property type="term" value="F:GTP binding"/>
    <property type="evidence" value="ECO:0007669"/>
    <property type="project" value="UniProtKB-KW"/>
</dbReference>
<keyword evidence="11" id="KW-1185">Reference proteome</keyword>
<dbReference type="EMBL" id="KZ819297">
    <property type="protein sequence ID" value="PWN96980.1"/>
    <property type="molecule type" value="Genomic_DNA"/>
</dbReference>
<feature type="compositionally biased region" description="Low complexity" evidence="8">
    <location>
        <begin position="706"/>
        <end position="715"/>
    </location>
</feature>
<dbReference type="CDD" id="cd01858">
    <property type="entry name" value="NGP_1"/>
    <property type="match status" value="1"/>
</dbReference>
<evidence type="ECO:0000259" key="9">
    <source>
        <dbReference type="PROSITE" id="PS51721"/>
    </source>
</evidence>
<keyword evidence="4 7" id="KW-0547">Nucleotide-binding</keyword>
<dbReference type="InterPro" id="IPR030378">
    <property type="entry name" value="G_CP_dom"/>
</dbReference>
<evidence type="ECO:0000256" key="5">
    <source>
        <dbReference type="ARBA" id="ARBA00023134"/>
    </source>
</evidence>
<evidence type="ECO:0000256" key="6">
    <source>
        <dbReference type="ARBA" id="ARBA00023242"/>
    </source>
</evidence>
<organism evidence="10 11">
    <name type="scientific">Tilletiopsis washingtonensis</name>
    <dbReference type="NCBI Taxonomy" id="58919"/>
    <lineage>
        <taxon>Eukaryota</taxon>
        <taxon>Fungi</taxon>
        <taxon>Dikarya</taxon>
        <taxon>Basidiomycota</taxon>
        <taxon>Ustilaginomycotina</taxon>
        <taxon>Exobasidiomycetes</taxon>
        <taxon>Entylomatales</taxon>
        <taxon>Entylomatales incertae sedis</taxon>
        <taxon>Tilletiopsis</taxon>
    </lineage>
</organism>
<dbReference type="OrthoDB" id="444945at2759"/>